<dbReference type="PANTHER" id="PTHR15921">
    <property type="entry name" value="PRE-MRNA CLEAVAGE COMPLEX II"/>
    <property type="match status" value="1"/>
</dbReference>
<feature type="compositionally biased region" description="Polar residues" evidence="1">
    <location>
        <begin position="546"/>
        <end position="561"/>
    </location>
</feature>
<dbReference type="Pfam" id="PF04818">
    <property type="entry name" value="CID"/>
    <property type="match status" value="1"/>
</dbReference>
<dbReference type="CDD" id="cd16982">
    <property type="entry name" value="CID_Pcf11"/>
    <property type="match status" value="1"/>
</dbReference>
<feature type="compositionally biased region" description="Low complexity" evidence="1">
    <location>
        <begin position="353"/>
        <end position="364"/>
    </location>
</feature>
<dbReference type="FunFam" id="1.25.40.90:FF:000016">
    <property type="entry name" value="mRNA cleavage factor complex component Pcf11"/>
    <property type="match status" value="1"/>
</dbReference>
<reference evidence="3" key="1">
    <citation type="submission" date="2014-08" db="EMBL/GenBank/DDBJ databases">
        <authorList>
            <person name="Sharma Rahul"/>
            <person name="Thines Marco"/>
        </authorList>
    </citation>
    <scope>NUCLEOTIDE SEQUENCE</scope>
</reference>
<dbReference type="InterPro" id="IPR045154">
    <property type="entry name" value="PCF11-like"/>
</dbReference>
<dbReference type="GO" id="GO:0005849">
    <property type="term" value="C:mRNA cleavage factor complex"/>
    <property type="evidence" value="ECO:0007669"/>
    <property type="project" value="TreeGrafter"/>
</dbReference>
<dbReference type="SUPFAM" id="SSF48464">
    <property type="entry name" value="ENTH/VHS domain"/>
    <property type="match status" value="1"/>
</dbReference>
<dbReference type="Pfam" id="PF21936">
    <property type="entry name" value="Pcf11_C"/>
    <property type="match status" value="1"/>
</dbReference>
<dbReference type="GO" id="GO:0000993">
    <property type="term" value="F:RNA polymerase II complex binding"/>
    <property type="evidence" value="ECO:0007669"/>
    <property type="project" value="InterPro"/>
</dbReference>
<feature type="region of interest" description="Disordered" evidence="1">
    <location>
        <begin position="1"/>
        <end position="36"/>
    </location>
</feature>
<dbReference type="InterPro" id="IPR054127">
    <property type="entry name" value="Pcf11_C"/>
</dbReference>
<dbReference type="InterPro" id="IPR047415">
    <property type="entry name" value="Pcf11_CID"/>
</dbReference>
<sequence>MSFHYGGQPASYPSTSYAAPAPSSSSIQSTYQQPSYPSAGQPYYGAYQAPPPPPPMSAQEAFRVFYRSHLAILTVNSRPIINQLTQLAYEQQANFANAMVIAEELVKRINEAPPHQKLPPFFLLDSVSKNFPTPYATLFLRYLSSLFASTYASVDGSTKSRMEEMLRTWRTGGPGGSAVFGIEVQEEIEMRIWGRDYVTRMHQQTTYQTQYSYPPQAPSAQMTPTYGSPPVLTRQALLATLQQVLTRRYRAAALSPMDENIRRHIDILKQLQQLVETSNVSETDLRAIETQLQEIDASTSAPPPVVPSPSVAVPTPIPSQIPIGMPPPTLASSPPYPTPSHSTPFTLPPSSAPVPSLSVPAVSPQVFQPTARSPLPPSGNAPRTGTPSSLGADLLSLMASVLKPREASNSPQVPKKEIVSEVPSVEEVEQQKEENEDKESEPDEYEKMILGLNVRLDNLNLKADLPRISSLLSAQLPLQCRQCGLRAPATAKGKAKLDLHLDWHFRQNKRTRESEGRGNSRAWFVDAKDWVNDFSPSPDSIPPTGSHPTKSAQEASSQGGLSASARQALLKKFVVQPSNPEVASRPCPICKEAFKGEFSEDEEEWLWFNAVEEDGVIFHATCRHDSIHPNALTTRLLSTANGNLGSSNRLSSLTPPPMSPIADRVVKQEKAEPTSEAPIEPATSLSNVAKLLAQGLSSVKTEPQGNDVFSVPSTESVAKLEAKPPVSIQGTQLLSEPIPISHQSVESLPEASPIQTPELVALNADSGILGKRKLEGNALETSIGQAIQDDGSKSDSNGVEEGSLKKPRLEEEIEKPSVVMSGQT</sequence>
<dbReference type="SMART" id="SM00582">
    <property type="entry name" value="RPR"/>
    <property type="match status" value="1"/>
</dbReference>
<name>A0A0F7SWY4_PHARH</name>
<feature type="region of interest" description="Disordered" evidence="1">
    <location>
        <begin position="535"/>
        <end position="561"/>
    </location>
</feature>
<dbReference type="GO" id="GO:0031124">
    <property type="term" value="P:mRNA 3'-end processing"/>
    <property type="evidence" value="ECO:0007669"/>
    <property type="project" value="InterPro"/>
</dbReference>
<protein>
    <submittedName>
        <fullName evidence="3">mRNA cleavage and polyadenylation factor I/II complex, subunit Pcf11</fullName>
    </submittedName>
</protein>
<feature type="region of interest" description="Disordered" evidence="1">
    <location>
        <begin position="296"/>
        <end position="391"/>
    </location>
</feature>
<feature type="compositionally biased region" description="Pro residues" evidence="1">
    <location>
        <begin position="315"/>
        <end position="338"/>
    </location>
</feature>
<dbReference type="EMBL" id="LN483332">
    <property type="protein sequence ID" value="CED85259.1"/>
    <property type="molecule type" value="Genomic_DNA"/>
</dbReference>
<feature type="domain" description="CID" evidence="2">
    <location>
        <begin position="57"/>
        <end position="196"/>
    </location>
</feature>
<dbReference type="InterPro" id="IPR008942">
    <property type="entry name" value="ENTH_VHS"/>
</dbReference>
<dbReference type="AlphaFoldDB" id="A0A0F7SWY4"/>
<feature type="region of interest" description="Disordered" evidence="1">
    <location>
        <begin position="405"/>
        <end position="444"/>
    </location>
</feature>
<evidence type="ECO:0000259" key="2">
    <source>
        <dbReference type="PROSITE" id="PS51391"/>
    </source>
</evidence>
<evidence type="ECO:0000256" key="1">
    <source>
        <dbReference type="SAM" id="MobiDB-lite"/>
    </source>
</evidence>
<dbReference type="Gene3D" id="1.25.40.90">
    <property type="match status" value="1"/>
</dbReference>
<accession>A0A0F7SWY4</accession>
<dbReference type="GO" id="GO:0005737">
    <property type="term" value="C:cytoplasm"/>
    <property type="evidence" value="ECO:0007669"/>
    <property type="project" value="TreeGrafter"/>
</dbReference>
<dbReference type="InterPro" id="IPR006569">
    <property type="entry name" value="CID_dom"/>
</dbReference>
<feature type="region of interest" description="Disordered" evidence="1">
    <location>
        <begin position="782"/>
        <end position="824"/>
    </location>
</feature>
<evidence type="ECO:0000313" key="3">
    <source>
        <dbReference type="EMBL" id="CED85259.1"/>
    </source>
</evidence>
<proteinExistence type="predicted"/>
<dbReference type="GO" id="GO:0003729">
    <property type="term" value="F:mRNA binding"/>
    <property type="evidence" value="ECO:0007669"/>
    <property type="project" value="InterPro"/>
</dbReference>
<dbReference type="GO" id="GO:0006369">
    <property type="term" value="P:termination of RNA polymerase II transcription"/>
    <property type="evidence" value="ECO:0007669"/>
    <property type="project" value="InterPro"/>
</dbReference>
<organism evidence="3">
    <name type="scientific">Phaffia rhodozyma</name>
    <name type="common">Yeast</name>
    <name type="synonym">Xanthophyllomyces dendrorhous</name>
    <dbReference type="NCBI Taxonomy" id="264483"/>
    <lineage>
        <taxon>Eukaryota</taxon>
        <taxon>Fungi</taxon>
        <taxon>Dikarya</taxon>
        <taxon>Basidiomycota</taxon>
        <taxon>Agaricomycotina</taxon>
        <taxon>Tremellomycetes</taxon>
        <taxon>Cystofilobasidiales</taxon>
        <taxon>Mrakiaceae</taxon>
        <taxon>Phaffia</taxon>
    </lineage>
</organism>
<dbReference type="PROSITE" id="PS51391">
    <property type="entry name" value="CID"/>
    <property type="match status" value="1"/>
</dbReference>
<feature type="compositionally biased region" description="Low complexity" evidence="1">
    <location>
        <begin position="8"/>
        <end position="36"/>
    </location>
</feature>
<dbReference type="PANTHER" id="PTHR15921:SF3">
    <property type="entry name" value="PRE-MRNA CLEAVAGE COMPLEX 2 PROTEIN PCF11"/>
    <property type="match status" value="1"/>
</dbReference>